<keyword evidence="3" id="KW-1185">Reference proteome</keyword>
<evidence type="ECO:0000256" key="1">
    <source>
        <dbReference type="SAM" id="MobiDB-lite"/>
    </source>
</evidence>
<accession>A0A839ESR5</accession>
<dbReference type="AlphaFoldDB" id="A0A839ESR5"/>
<name>A0A839ESR5_9HYPH</name>
<organism evidence="2 3">
    <name type="scientific">Phyllobacterium myrsinacearum</name>
    <dbReference type="NCBI Taxonomy" id="28101"/>
    <lineage>
        <taxon>Bacteria</taxon>
        <taxon>Pseudomonadati</taxon>
        <taxon>Pseudomonadota</taxon>
        <taxon>Alphaproteobacteria</taxon>
        <taxon>Hyphomicrobiales</taxon>
        <taxon>Phyllobacteriaceae</taxon>
        <taxon>Phyllobacterium</taxon>
    </lineage>
</organism>
<evidence type="ECO:0000313" key="2">
    <source>
        <dbReference type="EMBL" id="MBA8879477.1"/>
    </source>
</evidence>
<feature type="compositionally biased region" description="Basic and acidic residues" evidence="1">
    <location>
        <begin position="41"/>
        <end position="63"/>
    </location>
</feature>
<feature type="compositionally biased region" description="Basic and acidic residues" evidence="1">
    <location>
        <begin position="72"/>
        <end position="93"/>
    </location>
</feature>
<dbReference type="Proteomes" id="UP000549052">
    <property type="component" value="Unassembled WGS sequence"/>
</dbReference>
<dbReference type="EMBL" id="JACGXN010000004">
    <property type="protein sequence ID" value="MBA8879477.1"/>
    <property type="molecule type" value="Genomic_DNA"/>
</dbReference>
<evidence type="ECO:0000313" key="3">
    <source>
        <dbReference type="Proteomes" id="UP000549052"/>
    </source>
</evidence>
<reference evidence="2 3" key="1">
    <citation type="submission" date="2020-07" db="EMBL/GenBank/DDBJ databases">
        <title>Genomic Encyclopedia of Type Strains, Phase IV (KMG-V): Genome sequencing to study the core and pangenomes of soil and plant-associated prokaryotes.</title>
        <authorList>
            <person name="Whitman W."/>
        </authorList>
    </citation>
    <scope>NUCLEOTIDE SEQUENCE [LARGE SCALE GENOMIC DNA]</scope>
    <source>
        <strain evidence="2 3">AN3</strain>
    </source>
</reference>
<sequence>MKTNDCPVVSVLWRRAQMLFKPERIIRGIIGCVQQIKNSNSRDHGRVEKNFDGKIEECRDHRSQGLRQNDQPYERPSQDQKVPELAAHHPDVV</sequence>
<feature type="region of interest" description="Disordered" evidence="1">
    <location>
        <begin position="41"/>
        <end position="93"/>
    </location>
</feature>
<dbReference type="RefSeq" id="WP_182550119.1">
    <property type="nucleotide sequence ID" value="NZ_JACGXN010000004.1"/>
</dbReference>
<proteinExistence type="predicted"/>
<gene>
    <name evidence="2" type="ORF">FHW16_003196</name>
</gene>
<comment type="caution">
    <text evidence="2">The sequence shown here is derived from an EMBL/GenBank/DDBJ whole genome shotgun (WGS) entry which is preliminary data.</text>
</comment>
<protein>
    <submittedName>
        <fullName evidence="2">Uncharacterized protein</fullName>
    </submittedName>
</protein>